<evidence type="ECO:0000259" key="4">
    <source>
        <dbReference type="PROSITE" id="PS50089"/>
    </source>
</evidence>
<dbReference type="InterPro" id="IPR013083">
    <property type="entry name" value="Znf_RING/FYVE/PHD"/>
</dbReference>
<dbReference type="Proteomes" id="UP000035880">
    <property type="component" value="Chromosome 3L"/>
</dbReference>
<dbReference type="PANTHER" id="PTHR16047">
    <property type="entry name" value="RFWD3 PROTEIN"/>
    <property type="match status" value="1"/>
</dbReference>
<proteinExistence type="predicted"/>
<dbReference type="Gene3D" id="3.30.40.10">
    <property type="entry name" value="Zinc/RING finger domain, C3HC4 (zinc finger)"/>
    <property type="match status" value="1"/>
</dbReference>
<reference evidence="5" key="1">
    <citation type="journal article" date="2013" name="Genome Res.">
        <title>A second-generation assembly of the Drosophila simulans genome provides new insights into patterns of lineage-specific divergence.</title>
        <authorList>
            <person name="Hu T.T."/>
            <person name="Eisen M.B."/>
            <person name="Thornton K.R."/>
            <person name="Andolfatto P."/>
        </authorList>
    </citation>
    <scope>NUCLEOTIDE SEQUENCE [LARGE SCALE GENOMIC DNA]</scope>
    <source>
        <strain evidence="5">W501</strain>
    </source>
</reference>
<evidence type="ECO:0000256" key="3">
    <source>
        <dbReference type="PROSITE-ProRule" id="PRU00175"/>
    </source>
</evidence>
<dbReference type="GO" id="GO:0036297">
    <property type="term" value="P:interstrand cross-link repair"/>
    <property type="evidence" value="ECO:0007669"/>
    <property type="project" value="InterPro"/>
</dbReference>
<dbReference type="GO" id="GO:0005634">
    <property type="term" value="C:nucleus"/>
    <property type="evidence" value="ECO:0007669"/>
    <property type="project" value="InterPro"/>
</dbReference>
<evidence type="ECO:0000256" key="2">
    <source>
        <dbReference type="ARBA" id="ARBA00022833"/>
    </source>
</evidence>
<reference evidence="5" key="2">
    <citation type="submission" date="2014-06" db="EMBL/GenBank/DDBJ databases">
        <authorList>
            <person name="Hu T."/>
            <person name="Eisen M.B."/>
            <person name="Thornton K.R."/>
            <person name="Andolfatto P."/>
        </authorList>
    </citation>
    <scope>NUCLEOTIDE SEQUENCE</scope>
    <source>
        <strain evidence="5">W501</strain>
    </source>
</reference>
<keyword evidence="2" id="KW-0862">Zinc</keyword>
<dbReference type="PANTHER" id="PTHR16047:SF7">
    <property type="entry name" value="E3 UBIQUITIN-PROTEIN LIGASE RFWD3"/>
    <property type="match status" value="1"/>
</dbReference>
<sequence>MSSNSSESLNEIKSLVGKMIFMQVTEHLFLRAQQLLDSEATIEERVRRMEVLNNNMKWFNSERTRILEQLQLKISGQISVEHLNAMNMSENVFELREGLDGLSRRMDSMQEDIKCPICLSPWSSNGRHRVVSLRCGHLFGNSCIRTAIRRSHRCPICRRRALHADVRRIFSRRIMH</sequence>
<dbReference type="GO" id="GO:0004842">
    <property type="term" value="F:ubiquitin-protein transferase activity"/>
    <property type="evidence" value="ECO:0007669"/>
    <property type="project" value="InterPro"/>
</dbReference>
<dbReference type="OrthoDB" id="5600418at2759"/>
<gene>
    <name evidence="5" type="primary">Dsim\GD12623</name>
    <name evidence="5" type="ORF">Dsimw501_GD12623</name>
</gene>
<dbReference type="FunFam" id="3.30.40.10:FF:001158">
    <property type="entry name" value="IP04788p"/>
    <property type="match status" value="1"/>
</dbReference>
<dbReference type="GO" id="GO:0016567">
    <property type="term" value="P:protein ubiquitination"/>
    <property type="evidence" value="ECO:0007669"/>
    <property type="project" value="InterPro"/>
</dbReference>
<dbReference type="EMBL" id="CM002912">
    <property type="protein sequence ID" value="KMY99561.1"/>
    <property type="molecule type" value="Genomic_DNA"/>
</dbReference>
<dbReference type="PROSITE" id="PS50089">
    <property type="entry name" value="ZF_RING_2"/>
    <property type="match status" value="1"/>
</dbReference>
<dbReference type="InterPro" id="IPR037381">
    <property type="entry name" value="RFWD3"/>
</dbReference>
<dbReference type="Pfam" id="PF13639">
    <property type="entry name" value="zf-RING_2"/>
    <property type="match status" value="1"/>
</dbReference>
<organism evidence="5">
    <name type="scientific">Drosophila simulans</name>
    <name type="common">Fruit fly</name>
    <dbReference type="NCBI Taxonomy" id="7240"/>
    <lineage>
        <taxon>Eukaryota</taxon>
        <taxon>Metazoa</taxon>
        <taxon>Ecdysozoa</taxon>
        <taxon>Arthropoda</taxon>
        <taxon>Hexapoda</taxon>
        <taxon>Insecta</taxon>
        <taxon>Pterygota</taxon>
        <taxon>Neoptera</taxon>
        <taxon>Endopterygota</taxon>
        <taxon>Diptera</taxon>
        <taxon>Brachycera</taxon>
        <taxon>Muscomorpha</taxon>
        <taxon>Ephydroidea</taxon>
        <taxon>Drosophilidae</taxon>
        <taxon>Drosophila</taxon>
        <taxon>Sophophora</taxon>
    </lineage>
</organism>
<protein>
    <recommendedName>
        <fullName evidence="4">RING-type domain-containing protein</fullName>
    </recommendedName>
</protein>
<reference evidence="5" key="3">
    <citation type="submission" date="2015-04" db="EMBL/GenBank/DDBJ databases">
        <authorList>
            <consortium name="FlyBase"/>
        </authorList>
    </citation>
    <scope>NUCLEOTIDE SEQUENCE</scope>
    <source>
        <strain evidence="5">W501</strain>
    </source>
</reference>
<evidence type="ECO:0000256" key="1">
    <source>
        <dbReference type="ARBA" id="ARBA00022771"/>
    </source>
</evidence>
<dbReference type="InterPro" id="IPR001841">
    <property type="entry name" value="Znf_RING"/>
</dbReference>
<evidence type="ECO:0000313" key="5">
    <source>
        <dbReference type="EMBL" id="KMY99561.1"/>
    </source>
</evidence>
<dbReference type="SMART" id="SM00184">
    <property type="entry name" value="RING"/>
    <property type="match status" value="1"/>
</dbReference>
<name>A0A0J9RUX2_DROSI</name>
<keyword evidence="1 3" id="KW-0863">Zinc-finger</keyword>
<dbReference type="GO" id="GO:0008270">
    <property type="term" value="F:zinc ion binding"/>
    <property type="evidence" value="ECO:0007669"/>
    <property type="project" value="UniProtKB-KW"/>
</dbReference>
<dbReference type="CDD" id="cd16450">
    <property type="entry name" value="mRING-C3HGC3_RFWD3"/>
    <property type="match status" value="1"/>
</dbReference>
<dbReference type="AlphaFoldDB" id="A0A0J9RUX2"/>
<accession>A0A0J9RUX2</accession>
<dbReference type="SUPFAM" id="SSF57850">
    <property type="entry name" value="RING/U-box"/>
    <property type="match status" value="1"/>
</dbReference>
<feature type="domain" description="RING-type" evidence="4">
    <location>
        <begin position="115"/>
        <end position="158"/>
    </location>
</feature>
<dbReference type="KEGG" id="dsi:Dsimw501_GD12623"/>
<dbReference type="Bgee" id="FBgn0184350">
    <property type="expression patterns" value="Expressed in male reproductive system and 2 other cell types or tissues"/>
</dbReference>
<keyword evidence="1 3" id="KW-0479">Metal-binding</keyword>